<evidence type="ECO:0000313" key="1">
    <source>
        <dbReference type="EMBL" id="WAR46525.1"/>
    </source>
</evidence>
<organism evidence="1 2">
    <name type="scientific">Methylomonas rapida</name>
    <dbReference type="NCBI Taxonomy" id="2963939"/>
    <lineage>
        <taxon>Bacteria</taxon>
        <taxon>Pseudomonadati</taxon>
        <taxon>Pseudomonadota</taxon>
        <taxon>Gammaproteobacteria</taxon>
        <taxon>Methylococcales</taxon>
        <taxon>Methylococcaceae</taxon>
        <taxon>Methylomonas</taxon>
    </lineage>
</organism>
<dbReference type="PROSITE" id="PS51257">
    <property type="entry name" value="PROKAR_LIPOPROTEIN"/>
    <property type="match status" value="1"/>
</dbReference>
<dbReference type="EMBL" id="CP113517">
    <property type="protein sequence ID" value="WAR46525.1"/>
    <property type="molecule type" value="Genomic_DNA"/>
</dbReference>
<sequence length="303" mass="34138">MPPLYRPLVFALFAVIVGCGSENDAPQGPKYANAPLDTEKPLYRFAVHPLHNPAKLAEAYQPLVDYLNLHISEVQFELEASRDYQNYEAKFRDRQPELLLPNPWQTLEAMKVGYHVIAMAGDAEDFKGIFIIRKDSGIQSPLDLKGKVVSYPSPTALAACIMPQYFLHNQGLDVIHDIENRYVGSQESSIMNVYLGEASAGATWPPPWRLFQKNHPQQAAELTVAWQTPPLMNNSVMVRDNVPASTRDAIKARLLALFDSYEGQAILASMETARFHDADDTSYQRVRDYITEFESTVRPVEQP</sequence>
<keyword evidence="2" id="KW-1185">Reference proteome</keyword>
<gene>
    <name evidence="1" type="ORF">NM686_008415</name>
</gene>
<dbReference type="Proteomes" id="UP001162780">
    <property type="component" value="Chromosome"/>
</dbReference>
<dbReference type="Gene3D" id="3.40.190.10">
    <property type="entry name" value="Periplasmic binding protein-like II"/>
    <property type="match status" value="2"/>
</dbReference>
<dbReference type="SUPFAM" id="SSF53850">
    <property type="entry name" value="Periplasmic binding protein-like II"/>
    <property type="match status" value="1"/>
</dbReference>
<reference evidence="1" key="1">
    <citation type="submission" date="2022-11" db="EMBL/GenBank/DDBJ databases">
        <title>Methylomonas rapida sp. nov., Carotenoid-Producing Obligate Methanotrophs with High Growth Characteristics and Biotechnological Potential.</title>
        <authorList>
            <person name="Tikhonova E.N."/>
            <person name="Suleimanov R.Z."/>
            <person name="Miroshnikov K."/>
            <person name="Oshkin I.Y."/>
            <person name="Belova S.E."/>
            <person name="Danilova O.V."/>
            <person name="Ashikhmin A."/>
            <person name="Konopkin A."/>
            <person name="But S.Y."/>
            <person name="Khmelenina V.N."/>
            <person name="Kuznetsov N."/>
            <person name="Pimenov N.V."/>
            <person name="Dedysh S.N."/>
        </authorList>
    </citation>
    <scope>NUCLEOTIDE SEQUENCE</scope>
    <source>
        <strain evidence="1">MP1</strain>
    </source>
</reference>
<name>A0ABY7GPU8_9GAMM</name>
<dbReference type="RefSeq" id="WP_255187434.1">
    <property type="nucleotide sequence ID" value="NZ_CP113517.1"/>
</dbReference>
<dbReference type="PANTHER" id="PTHR35841">
    <property type="entry name" value="PHOSPHONATES-BINDING PERIPLASMIC PROTEIN"/>
    <property type="match status" value="1"/>
</dbReference>
<proteinExistence type="predicted"/>
<evidence type="ECO:0000313" key="2">
    <source>
        <dbReference type="Proteomes" id="UP001162780"/>
    </source>
</evidence>
<protein>
    <submittedName>
        <fullName evidence="1">PhnD/SsuA/transferrin family substrate-binding protein</fullName>
    </submittedName>
</protein>
<dbReference type="PANTHER" id="PTHR35841:SF1">
    <property type="entry name" value="PHOSPHONATES-BINDING PERIPLASMIC PROTEIN"/>
    <property type="match status" value="1"/>
</dbReference>
<dbReference type="Pfam" id="PF12974">
    <property type="entry name" value="Phosphonate-bd"/>
    <property type="match status" value="1"/>
</dbReference>
<accession>A0ABY7GPU8</accession>